<evidence type="ECO:0000256" key="2">
    <source>
        <dbReference type="SAM" id="Phobius"/>
    </source>
</evidence>
<proteinExistence type="predicted"/>
<evidence type="ECO:0000313" key="3">
    <source>
        <dbReference type="EnsemblMetazoa" id="XP_030849706"/>
    </source>
</evidence>
<reference evidence="4" key="1">
    <citation type="submission" date="2015-02" db="EMBL/GenBank/DDBJ databases">
        <title>Genome sequencing for Strongylocentrotus purpuratus.</title>
        <authorList>
            <person name="Murali S."/>
            <person name="Liu Y."/>
            <person name="Vee V."/>
            <person name="English A."/>
            <person name="Wang M."/>
            <person name="Skinner E."/>
            <person name="Han Y."/>
            <person name="Muzny D.M."/>
            <person name="Worley K.C."/>
            <person name="Gibbs R.A."/>
        </authorList>
    </citation>
    <scope>NUCLEOTIDE SEQUENCE</scope>
</reference>
<dbReference type="InParanoid" id="A0A7M7PF08"/>
<dbReference type="GeneID" id="115927682"/>
<keyword evidence="2" id="KW-0472">Membrane</keyword>
<sequence>MIVFIACLRDQHSALLQCVTASFNTRNTTLTIHQHSPHGFLPSDLCIRLEIRSNEFIHQNLTCLAPDYPTKLSTDYVHDQLWIVVCKGQVCSTASPVTIVETVWDRISTPVIASVIALIAVALVICGFCFYIRCNQCQNYQWHYNQGVHRRYRRGSGQPEVPRRQRASDSTVQRQAPSQTPSAPPVPHPFRSDIEMVNYDDLSVRNRRSLTSSVSSTESLSENMQSSNPRDNYRVPRATPGTQSMLPGMYCTTLNRGTSATHGGRVGAGQHERILPDRPITTSS</sequence>
<keyword evidence="4" id="KW-1185">Reference proteome</keyword>
<evidence type="ECO:0000313" key="4">
    <source>
        <dbReference type="Proteomes" id="UP000007110"/>
    </source>
</evidence>
<feature type="transmembrane region" description="Helical" evidence="2">
    <location>
        <begin position="111"/>
        <end position="132"/>
    </location>
</feature>
<organism evidence="3 4">
    <name type="scientific">Strongylocentrotus purpuratus</name>
    <name type="common">Purple sea urchin</name>
    <dbReference type="NCBI Taxonomy" id="7668"/>
    <lineage>
        <taxon>Eukaryota</taxon>
        <taxon>Metazoa</taxon>
        <taxon>Echinodermata</taxon>
        <taxon>Eleutherozoa</taxon>
        <taxon>Echinozoa</taxon>
        <taxon>Echinoidea</taxon>
        <taxon>Euechinoidea</taxon>
        <taxon>Echinacea</taxon>
        <taxon>Camarodonta</taxon>
        <taxon>Echinidea</taxon>
        <taxon>Strongylocentrotidae</taxon>
        <taxon>Strongylocentrotus</taxon>
    </lineage>
</organism>
<keyword evidence="2" id="KW-0812">Transmembrane</keyword>
<protein>
    <submittedName>
        <fullName evidence="3">Uncharacterized protein</fullName>
    </submittedName>
</protein>
<accession>A0A7M7PF08</accession>
<evidence type="ECO:0000256" key="1">
    <source>
        <dbReference type="SAM" id="MobiDB-lite"/>
    </source>
</evidence>
<dbReference type="RefSeq" id="XP_030849706.1">
    <property type="nucleotide sequence ID" value="XM_030993846.1"/>
</dbReference>
<keyword evidence="2" id="KW-1133">Transmembrane helix</keyword>
<reference evidence="3" key="2">
    <citation type="submission" date="2021-01" db="UniProtKB">
        <authorList>
            <consortium name="EnsemblMetazoa"/>
        </authorList>
    </citation>
    <scope>IDENTIFICATION</scope>
</reference>
<dbReference type="KEGG" id="spu:115927682"/>
<feature type="compositionally biased region" description="Polar residues" evidence="1">
    <location>
        <begin position="252"/>
        <end position="261"/>
    </location>
</feature>
<feature type="compositionally biased region" description="Low complexity" evidence="1">
    <location>
        <begin position="209"/>
        <end position="223"/>
    </location>
</feature>
<dbReference type="EnsemblMetazoa" id="XM_030993846">
    <property type="protein sequence ID" value="XP_030849706"/>
    <property type="gene ID" value="LOC115927682"/>
</dbReference>
<feature type="region of interest" description="Disordered" evidence="1">
    <location>
        <begin position="208"/>
        <end position="284"/>
    </location>
</feature>
<dbReference type="AlphaFoldDB" id="A0A7M7PF08"/>
<dbReference type="Proteomes" id="UP000007110">
    <property type="component" value="Unassembled WGS sequence"/>
</dbReference>
<feature type="compositionally biased region" description="Polar residues" evidence="1">
    <location>
        <begin position="168"/>
        <end position="181"/>
    </location>
</feature>
<feature type="region of interest" description="Disordered" evidence="1">
    <location>
        <begin position="153"/>
        <end position="192"/>
    </location>
</feature>
<name>A0A7M7PF08_STRPU</name>